<comment type="caution">
    <text evidence="8">The sequence shown here is derived from an EMBL/GenBank/DDBJ whole genome shotgun (WGS) entry which is preliminary data.</text>
</comment>
<keyword evidence="9" id="KW-1185">Reference proteome</keyword>
<feature type="transmembrane region" description="Helical" evidence="6">
    <location>
        <begin position="82"/>
        <end position="110"/>
    </location>
</feature>
<feature type="transmembrane region" description="Helical" evidence="6">
    <location>
        <begin position="211"/>
        <end position="236"/>
    </location>
</feature>
<feature type="transmembrane region" description="Helical" evidence="6">
    <location>
        <begin position="122"/>
        <end position="143"/>
    </location>
</feature>
<dbReference type="Gene3D" id="1.10.3720.10">
    <property type="entry name" value="MetI-like"/>
    <property type="match status" value="1"/>
</dbReference>
<dbReference type="PANTHER" id="PTHR43839:SF3">
    <property type="entry name" value="OLIGOPEPTIDE ABC TRANSPORTER, PERMEASE PROTEIN"/>
    <property type="match status" value="1"/>
</dbReference>
<proteinExistence type="inferred from homology"/>
<evidence type="ECO:0000256" key="6">
    <source>
        <dbReference type="RuleBase" id="RU363032"/>
    </source>
</evidence>
<dbReference type="Proteomes" id="UP000580891">
    <property type="component" value="Unassembled WGS sequence"/>
</dbReference>
<reference evidence="8 9" key="1">
    <citation type="submission" date="2020-07" db="EMBL/GenBank/DDBJ databases">
        <title>Genomic Encyclopedia of Type Strains, Phase IV (KMG-IV): sequencing the most valuable type-strain genomes for metagenomic binning, comparative biology and taxonomic classification.</title>
        <authorList>
            <person name="Goeker M."/>
        </authorList>
    </citation>
    <scope>NUCLEOTIDE SEQUENCE [LARGE SCALE GENOMIC DNA]</scope>
    <source>
        <strain evidence="8 9">DSM 25220</strain>
    </source>
</reference>
<organism evidence="8 9">
    <name type="scientific">[Anoxybacillus] calidus</name>
    <dbReference type="NCBI Taxonomy" id="575178"/>
    <lineage>
        <taxon>Bacteria</taxon>
        <taxon>Bacillati</taxon>
        <taxon>Bacillota</taxon>
        <taxon>Bacilli</taxon>
        <taxon>Bacillales</taxon>
        <taxon>Anoxybacillaceae</taxon>
        <taxon>Paranoxybacillus</taxon>
    </lineage>
</organism>
<dbReference type="Pfam" id="PF00528">
    <property type="entry name" value="BPD_transp_1"/>
    <property type="match status" value="1"/>
</dbReference>
<evidence type="ECO:0000313" key="9">
    <source>
        <dbReference type="Proteomes" id="UP000580891"/>
    </source>
</evidence>
<keyword evidence="3 6" id="KW-0812">Transmembrane</keyword>
<dbReference type="CDD" id="cd06261">
    <property type="entry name" value="TM_PBP2"/>
    <property type="match status" value="1"/>
</dbReference>
<comment type="subcellular location">
    <subcellularLocation>
        <location evidence="6">Cell membrane</location>
        <topology evidence="6">Multi-pass membrane protein</topology>
    </subcellularLocation>
    <subcellularLocation>
        <location evidence="1">Membrane</location>
        <topology evidence="1">Multi-pass membrane protein</topology>
    </subcellularLocation>
</comment>
<keyword evidence="5 6" id="KW-0472">Membrane</keyword>
<dbReference type="GO" id="GO:0055085">
    <property type="term" value="P:transmembrane transport"/>
    <property type="evidence" value="ECO:0007669"/>
    <property type="project" value="InterPro"/>
</dbReference>
<feature type="transmembrane region" description="Helical" evidence="6">
    <location>
        <begin position="9"/>
        <end position="30"/>
    </location>
</feature>
<dbReference type="InterPro" id="IPR000515">
    <property type="entry name" value="MetI-like"/>
</dbReference>
<evidence type="ECO:0000259" key="7">
    <source>
        <dbReference type="PROSITE" id="PS50928"/>
    </source>
</evidence>
<evidence type="ECO:0000256" key="4">
    <source>
        <dbReference type="ARBA" id="ARBA00022989"/>
    </source>
</evidence>
<dbReference type="GO" id="GO:0005886">
    <property type="term" value="C:plasma membrane"/>
    <property type="evidence" value="ECO:0007669"/>
    <property type="project" value="UniProtKB-SubCell"/>
</dbReference>
<keyword evidence="2 6" id="KW-0813">Transport</keyword>
<name>A0A7V9Z104_9BACL</name>
<dbReference type="RefSeq" id="WP_181537754.1">
    <property type="nucleotide sequence ID" value="NZ_JACDUU010000005.1"/>
</dbReference>
<dbReference type="PROSITE" id="PS50928">
    <property type="entry name" value="ABC_TM1"/>
    <property type="match status" value="1"/>
</dbReference>
<feature type="transmembrane region" description="Helical" evidence="6">
    <location>
        <begin position="277"/>
        <end position="297"/>
    </location>
</feature>
<dbReference type="EMBL" id="JACDUU010000005">
    <property type="protein sequence ID" value="MBA2871950.1"/>
    <property type="molecule type" value="Genomic_DNA"/>
</dbReference>
<dbReference type="InterPro" id="IPR035906">
    <property type="entry name" value="MetI-like_sf"/>
</dbReference>
<evidence type="ECO:0000313" key="8">
    <source>
        <dbReference type="EMBL" id="MBA2871950.1"/>
    </source>
</evidence>
<comment type="similarity">
    <text evidence="6">Belongs to the binding-protein-dependent transport system permease family.</text>
</comment>
<feature type="transmembrane region" description="Helical" evidence="6">
    <location>
        <begin position="155"/>
        <end position="173"/>
    </location>
</feature>
<sequence>MIRLFCNRLFLFGITLIGGLLVISFLYSYYLKEIIPTPEFMLYDDNNRLIDKAPYPPSWQHPFGVDRYGEDVFWKVVDGAKYTIAIALVVSIFRVLLGTLSGIVYAFYLSRFRTLVDAVIRAYRFIPIIFLTLLFLVPLQLAALETGSGKTSMPLQMVILIVAALPILTGLIGNEISVFLKNEFIDCSRLLGAGNLHLLRKHVIPYLRPRLLLYVVQQTVQTLLLLVHLGVLGVLVGGIKEVVKGDIFKPEKAVLSLSNEWSGLIGLSYRELMLDQWIVLGPCIAFSVSIFAFNLIAKGIEQVLSERKYVTFHELHSNTQSDWNDKQPFDFIHKKDVRQYESSSL</sequence>
<keyword evidence="4 6" id="KW-1133">Transmembrane helix</keyword>
<evidence type="ECO:0000256" key="1">
    <source>
        <dbReference type="ARBA" id="ARBA00004141"/>
    </source>
</evidence>
<evidence type="ECO:0000256" key="3">
    <source>
        <dbReference type="ARBA" id="ARBA00022692"/>
    </source>
</evidence>
<dbReference type="SUPFAM" id="SSF161098">
    <property type="entry name" value="MetI-like"/>
    <property type="match status" value="1"/>
</dbReference>
<dbReference type="PANTHER" id="PTHR43839">
    <property type="entry name" value="OPPC IN A BINDING PROTEIN-DEPENDENT TRANSPORT SYSTEM"/>
    <property type="match status" value="1"/>
</dbReference>
<accession>A0A7V9Z104</accession>
<dbReference type="AlphaFoldDB" id="A0A7V9Z104"/>
<gene>
    <name evidence="8" type="ORF">HNQ85_002240</name>
</gene>
<evidence type="ECO:0000256" key="2">
    <source>
        <dbReference type="ARBA" id="ARBA00022448"/>
    </source>
</evidence>
<feature type="domain" description="ABC transmembrane type-1" evidence="7">
    <location>
        <begin position="80"/>
        <end position="297"/>
    </location>
</feature>
<protein>
    <submittedName>
        <fullName evidence="8">Peptide/nickel transport system permease protein</fullName>
    </submittedName>
</protein>
<evidence type="ECO:0000256" key="5">
    <source>
        <dbReference type="ARBA" id="ARBA00023136"/>
    </source>
</evidence>